<dbReference type="Pfam" id="PF00191">
    <property type="entry name" value="Annexin"/>
    <property type="match status" value="4"/>
</dbReference>
<dbReference type="PANTHER" id="PTHR14633">
    <property type="entry name" value="LITTLE ELONGATION COMPLEX SUBUNIT 2"/>
    <property type="match status" value="1"/>
</dbReference>
<dbReference type="PROSITE" id="PS51897">
    <property type="entry name" value="ANNEXIN_2"/>
    <property type="match status" value="4"/>
</dbReference>
<sequence>MEEDEDTVPVPYVFSRDVFDKFTLSPNIKELFELLQSSESKPNGPPEKNPEADSKPGTADPVCKDLPPQSKPSPGKTADALKFPAPLVPYPCFTKINVKERRHYLHILKGNKYNKTSKGLMLKVENEVAEFMKYMMEVFRARPDIYNHLPPPAERYSQEYFVAALERMKTFPQVYSILEITSLTSLKFTVGLSLRFEKQLLAMGKVVIVPHCVIPENSQLPVDYETVAKAFPAEKKAASEQSSISDDRNAEKLSAVYEPHVCLTKEAFVLLLNNSPELGESWELPVLVAAQPGMGSGQRRTAFVDAPLLKTEMSHRERSLLFHQESLKLCFKKKPTKPEKTQRSVVEFDDEVLNLETDLTDLESFGESSISSKKAQDKPNEAKAASHQLPPCPEKHRPSSSTKNLSSAAREDPAEVNTRLDEAGAADDSERKSLRDDTERPPISKRLRSSEETHPHQDSDSDEGRLVIAHMGSPAPRSAAQETASPTKPPGRGARKGIKRQRQPDNCDQLGQILRMQDAMLKPSPGSNPEVLKAPVLERKVPGTRTHSLVKQSVSSYLESSREGKGEEGMMPADVPVMLATQKKCLLREDLQGCVEDESDYDPPEEGAVLYKLYSLLDVLLMVRSSVNIALSKHDRSTSRVVPVHVLPKLEYQLCYGAESMTHTEACRVWAEKLLHSSTESYISRVNALTSEVAEVQKLSDDWMQKLTCDLNPTRCLNNLYNILKKVTGLQEGRYLLVHKPREGFITIYKAADESKVVRSAYNLQAVHNGPPIVPPGVPWVALDPTHILPFHQRHNRPPCTFPPPPPIPPRSAAENEPNPRKKNNNKKKKNKNKKISPKKQEWLNKHTGPGSSAAILLMLYVKRESVVSSSQRKPRMAMISEFLGQLTLQMGGGEPTFPTVVPEPNFDPDKDAARIETAIKTKGVDEQTIIDIITKRTYGQRREIAFAYERRAKKDMISALKSALSGSLETVILGLMKSTAQFDASEIKASIKGLGTDEESLIEMLCSRSNEEITEIKKVYKELFKKDLEKDVAGDTSGDFAKLLLALVEAKRDGPSSVVDNQKIDDDARALYDAGVKRKGTDVKCWISIMSERSVPHLQKVFQRYKSYSPYDMQESIRKEVKGDLELSFLTLVQCFENKQLYFASRLQDAMKSKGAKEKVLTRIMVSRCEVDLKKIREEFKKHFGKSLHQTIAEHTKGDYQRALLSLCGGDD</sequence>
<evidence type="ECO:0000256" key="8">
    <source>
        <dbReference type="ARBA" id="ARBA00022869"/>
    </source>
</evidence>
<evidence type="ECO:0000256" key="10">
    <source>
        <dbReference type="ARBA" id="ARBA00023302"/>
    </source>
</evidence>
<proteinExistence type="inferred from homology"/>
<dbReference type="FunFam" id="1.10.220.10:FF:000007">
    <property type="entry name" value="Annexin"/>
    <property type="match status" value="1"/>
</dbReference>
<keyword evidence="7 11" id="KW-0106">Calcium</keyword>
<evidence type="ECO:0000256" key="9">
    <source>
        <dbReference type="ARBA" id="ARBA00023216"/>
    </source>
</evidence>
<dbReference type="AlphaFoldDB" id="A0A553QXB9"/>
<evidence type="ECO:0000256" key="12">
    <source>
        <dbReference type="SAM" id="MobiDB-lite"/>
    </source>
</evidence>
<keyword evidence="9 11" id="KW-0041">Annexin</keyword>
<feature type="region of interest" description="Disordered" evidence="12">
    <location>
        <begin position="35"/>
        <end position="78"/>
    </location>
</feature>
<evidence type="ECO:0000256" key="6">
    <source>
        <dbReference type="ARBA" id="ARBA00022737"/>
    </source>
</evidence>
<dbReference type="GO" id="GO:0004859">
    <property type="term" value="F:phospholipase inhibitor activity"/>
    <property type="evidence" value="ECO:0007669"/>
    <property type="project" value="InterPro"/>
</dbReference>
<dbReference type="FunFam" id="1.10.220.10:FF:000001">
    <property type="entry name" value="Annexin"/>
    <property type="match status" value="1"/>
</dbReference>
<organism evidence="14 15">
    <name type="scientific">Danionella cerebrum</name>
    <dbReference type="NCBI Taxonomy" id="2873325"/>
    <lineage>
        <taxon>Eukaryota</taxon>
        <taxon>Metazoa</taxon>
        <taxon>Chordata</taxon>
        <taxon>Craniata</taxon>
        <taxon>Vertebrata</taxon>
        <taxon>Euteleostomi</taxon>
        <taxon>Actinopterygii</taxon>
        <taxon>Neopterygii</taxon>
        <taxon>Teleostei</taxon>
        <taxon>Ostariophysi</taxon>
        <taxon>Cypriniformes</taxon>
        <taxon>Danionidae</taxon>
        <taxon>Danioninae</taxon>
        <taxon>Danionella</taxon>
    </lineage>
</organism>
<evidence type="ECO:0000256" key="4">
    <source>
        <dbReference type="ARBA" id="ARBA00022530"/>
    </source>
</evidence>
<dbReference type="PANTHER" id="PTHR14633:SF3">
    <property type="entry name" value="LITTLE ELONGATION COMPLEX SUBUNIT 2"/>
    <property type="match status" value="1"/>
</dbReference>
<dbReference type="GO" id="GO:0045945">
    <property type="term" value="P:positive regulation of transcription by RNA polymerase III"/>
    <property type="evidence" value="ECO:0007669"/>
    <property type="project" value="TreeGrafter"/>
</dbReference>
<evidence type="ECO:0000256" key="2">
    <source>
        <dbReference type="ARBA" id="ARBA00007831"/>
    </source>
</evidence>
<evidence type="ECO:0000313" key="14">
    <source>
        <dbReference type="EMBL" id="TRY94612.1"/>
    </source>
</evidence>
<evidence type="ECO:0000259" key="13">
    <source>
        <dbReference type="Pfam" id="PF10505"/>
    </source>
</evidence>
<dbReference type="InterPro" id="IPR019535">
    <property type="entry name" value="ICE2_C"/>
</dbReference>
<evidence type="ECO:0000256" key="3">
    <source>
        <dbReference type="ARBA" id="ARBA00022525"/>
    </source>
</evidence>
<dbReference type="GO" id="GO:0042796">
    <property type="term" value="P:snRNA transcription by RNA polymerase III"/>
    <property type="evidence" value="ECO:0007669"/>
    <property type="project" value="TreeGrafter"/>
</dbReference>
<dbReference type="Proteomes" id="UP000316079">
    <property type="component" value="Unassembled WGS sequence"/>
</dbReference>
<dbReference type="InterPro" id="IPR018252">
    <property type="entry name" value="Annexin_repeat_CS"/>
</dbReference>
<evidence type="ECO:0000256" key="5">
    <source>
        <dbReference type="ARBA" id="ARBA00022553"/>
    </source>
</evidence>
<feature type="domain" description="Little elongation complex subunit 2 C-terminal" evidence="13">
    <location>
        <begin position="600"/>
        <end position="804"/>
    </location>
</feature>
<feature type="region of interest" description="Disordered" evidence="12">
    <location>
        <begin position="364"/>
        <end position="505"/>
    </location>
</feature>
<feature type="compositionally biased region" description="Pro residues" evidence="12">
    <location>
        <begin position="800"/>
        <end position="810"/>
    </location>
</feature>
<dbReference type="GO" id="GO:0005509">
    <property type="term" value="F:calcium ion binding"/>
    <property type="evidence" value="ECO:0007669"/>
    <property type="project" value="InterPro"/>
</dbReference>
<dbReference type="Pfam" id="PF10505">
    <property type="entry name" value="NARG2_C"/>
    <property type="match status" value="1"/>
</dbReference>
<keyword evidence="8" id="KW-0084">Basement membrane</keyword>
<dbReference type="FunFam" id="1.10.220.10:FF:000003">
    <property type="entry name" value="Annexin"/>
    <property type="match status" value="1"/>
</dbReference>
<feature type="compositionally biased region" description="Basic and acidic residues" evidence="12">
    <location>
        <begin position="409"/>
        <end position="465"/>
    </location>
</feature>
<dbReference type="PRINTS" id="PR00198">
    <property type="entry name" value="ANNEXINII"/>
</dbReference>
<keyword evidence="4" id="KW-0272">Extracellular matrix</keyword>
<dbReference type="Gene3D" id="1.10.220.10">
    <property type="entry name" value="Annexin"/>
    <property type="match status" value="4"/>
</dbReference>
<comment type="caution">
    <text evidence="14">The sequence shown here is derived from an EMBL/GenBank/DDBJ whole genome shotgun (WGS) entry which is preliminary data.</text>
</comment>
<keyword evidence="10 11" id="KW-0111">Calcium/phospholipid-binding</keyword>
<dbReference type="GO" id="GO:0005604">
    <property type="term" value="C:basement membrane"/>
    <property type="evidence" value="ECO:0007669"/>
    <property type="project" value="UniProtKB-SubCell"/>
</dbReference>
<comment type="subcellular location">
    <subcellularLocation>
        <location evidence="1">Secreted</location>
        <location evidence="1">Extracellular space</location>
        <location evidence="1">Extracellular matrix</location>
        <location evidence="1">Basement membrane</location>
    </subcellularLocation>
</comment>
<dbReference type="EMBL" id="SRMA01025432">
    <property type="protein sequence ID" value="TRY94612.1"/>
    <property type="molecule type" value="Genomic_DNA"/>
</dbReference>
<dbReference type="OrthoDB" id="6288737at2759"/>
<dbReference type="SMART" id="SM00335">
    <property type="entry name" value="ANX"/>
    <property type="match status" value="4"/>
</dbReference>
<gene>
    <name evidence="14" type="ORF">DNTS_015814</name>
</gene>
<dbReference type="GO" id="GO:0008092">
    <property type="term" value="F:cytoskeletal protein binding"/>
    <property type="evidence" value="ECO:0007669"/>
    <property type="project" value="InterPro"/>
</dbReference>
<dbReference type="GO" id="GO:0005544">
    <property type="term" value="F:calcium-dependent phospholipid binding"/>
    <property type="evidence" value="ECO:0007669"/>
    <property type="project" value="UniProtKB-KW"/>
</dbReference>
<dbReference type="GO" id="GO:0008023">
    <property type="term" value="C:transcription elongation factor complex"/>
    <property type="evidence" value="ECO:0007669"/>
    <property type="project" value="InterPro"/>
</dbReference>
<dbReference type="GO" id="GO:0042795">
    <property type="term" value="P:snRNA transcription by RNA polymerase II"/>
    <property type="evidence" value="ECO:0007669"/>
    <property type="project" value="TreeGrafter"/>
</dbReference>
<dbReference type="InterPro" id="IPR002389">
    <property type="entry name" value="ANX2"/>
</dbReference>
<comment type="similarity">
    <text evidence="2 11">Belongs to the annexin family.</text>
</comment>
<evidence type="ECO:0000256" key="11">
    <source>
        <dbReference type="RuleBase" id="RU003540"/>
    </source>
</evidence>
<dbReference type="InterPro" id="IPR018502">
    <property type="entry name" value="Annexin_repeat"/>
</dbReference>
<accession>A0A553QXB9</accession>
<evidence type="ECO:0000313" key="15">
    <source>
        <dbReference type="Proteomes" id="UP000316079"/>
    </source>
</evidence>
<keyword evidence="6 11" id="KW-0677">Repeat</keyword>
<keyword evidence="3" id="KW-0964">Secreted</keyword>
<feature type="region of interest" description="Disordered" evidence="12">
    <location>
        <begin position="792"/>
        <end position="848"/>
    </location>
</feature>
<dbReference type="SUPFAM" id="SSF47874">
    <property type="entry name" value="Annexin"/>
    <property type="match status" value="1"/>
</dbReference>
<dbReference type="PROSITE" id="PS00223">
    <property type="entry name" value="ANNEXIN_1"/>
    <property type="match status" value="2"/>
</dbReference>
<evidence type="ECO:0000256" key="7">
    <source>
        <dbReference type="ARBA" id="ARBA00022837"/>
    </source>
</evidence>
<comment type="domain">
    <text evidence="11">A pair of annexin repeats may form one binding site for calcium and phospholipid.</text>
</comment>
<feature type="compositionally biased region" description="Basic residues" evidence="12">
    <location>
        <begin position="821"/>
        <end position="838"/>
    </location>
</feature>
<dbReference type="FunFam" id="1.10.220.10:FF:000002">
    <property type="entry name" value="Annexin"/>
    <property type="match status" value="1"/>
</dbReference>
<dbReference type="PRINTS" id="PR00196">
    <property type="entry name" value="ANNEXIN"/>
</dbReference>
<name>A0A553QXB9_9TELE</name>
<keyword evidence="15" id="KW-1185">Reference proteome</keyword>
<reference evidence="14 15" key="1">
    <citation type="journal article" date="2019" name="Sci. Data">
        <title>Hybrid genome assembly and annotation of Danionella translucida.</title>
        <authorList>
            <person name="Kadobianskyi M."/>
            <person name="Schulze L."/>
            <person name="Schuelke M."/>
            <person name="Judkewitz B."/>
        </authorList>
    </citation>
    <scope>NUCLEOTIDE SEQUENCE [LARGE SCALE GENOMIC DNA]</scope>
    <source>
        <strain evidence="14 15">Bolton</strain>
    </source>
</reference>
<dbReference type="STRING" id="623744.A0A553QXB9"/>
<evidence type="ECO:0000256" key="1">
    <source>
        <dbReference type="ARBA" id="ARBA00004302"/>
    </source>
</evidence>
<dbReference type="InterPro" id="IPR037104">
    <property type="entry name" value="Annexin_sf"/>
</dbReference>
<dbReference type="InterPro" id="IPR001464">
    <property type="entry name" value="Annexin"/>
</dbReference>
<protein>
    <recommendedName>
        <fullName evidence="11">Annexin</fullName>
    </recommendedName>
</protein>
<keyword evidence="5" id="KW-0597">Phosphoprotein</keyword>